<comment type="caution">
    <text evidence="4">The sequence shown here is derived from an EMBL/GenBank/DDBJ whole genome shotgun (WGS) entry which is preliminary data.</text>
</comment>
<reference evidence="4 5" key="1">
    <citation type="submission" date="2019-01" db="EMBL/GenBank/DDBJ databases">
        <title>Lacunisphaera sp. strain TWA-58.</title>
        <authorList>
            <person name="Chen W.-M."/>
        </authorList>
    </citation>
    <scope>NUCLEOTIDE SEQUENCE [LARGE SCALE GENOMIC DNA]</scope>
    <source>
        <strain evidence="4 5">TWA-58</strain>
    </source>
</reference>
<dbReference type="AlphaFoldDB" id="A0A4Q1CC83"/>
<dbReference type="RefSeq" id="WP_129048099.1">
    <property type="nucleotide sequence ID" value="NZ_SDHX01000001.1"/>
</dbReference>
<gene>
    <name evidence="4" type="ORF">ESB00_12945</name>
</gene>
<feature type="modified residue" description="4-aspartylphosphate" evidence="2">
    <location>
        <position position="55"/>
    </location>
</feature>
<evidence type="ECO:0000256" key="2">
    <source>
        <dbReference type="PROSITE-ProRule" id="PRU00169"/>
    </source>
</evidence>
<dbReference type="PROSITE" id="PS50110">
    <property type="entry name" value="RESPONSE_REGULATORY"/>
    <property type="match status" value="1"/>
</dbReference>
<feature type="domain" description="Response regulatory" evidence="3">
    <location>
        <begin position="6"/>
        <end position="122"/>
    </location>
</feature>
<dbReference type="Proteomes" id="UP000290218">
    <property type="component" value="Unassembled WGS sequence"/>
</dbReference>
<evidence type="ECO:0000313" key="4">
    <source>
        <dbReference type="EMBL" id="RXK56733.1"/>
    </source>
</evidence>
<keyword evidence="1 2" id="KW-0597">Phosphoprotein</keyword>
<evidence type="ECO:0000256" key="1">
    <source>
        <dbReference type="ARBA" id="ARBA00022553"/>
    </source>
</evidence>
<dbReference type="InterPro" id="IPR001789">
    <property type="entry name" value="Sig_transdc_resp-reg_receiver"/>
</dbReference>
<accession>A0A4Q1CC83</accession>
<dbReference type="OrthoDB" id="9778145at2"/>
<dbReference type="PANTHER" id="PTHR44591">
    <property type="entry name" value="STRESS RESPONSE REGULATOR PROTEIN 1"/>
    <property type="match status" value="1"/>
</dbReference>
<dbReference type="InterPro" id="IPR011006">
    <property type="entry name" value="CheY-like_superfamily"/>
</dbReference>
<dbReference type="GO" id="GO:0000160">
    <property type="term" value="P:phosphorelay signal transduction system"/>
    <property type="evidence" value="ECO:0007669"/>
    <property type="project" value="InterPro"/>
</dbReference>
<evidence type="ECO:0000313" key="5">
    <source>
        <dbReference type="Proteomes" id="UP000290218"/>
    </source>
</evidence>
<organism evidence="4 5">
    <name type="scientific">Oleiharenicola lentus</name>
    <dbReference type="NCBI Taxonomy" id="2508720"/>
    <lineage>
        <taxon>Bacteria</taxon>
        <taxon>Pseudomonadati</taxon>
        <taxon>Verrucomicrobiota</taxon>
        <taxon>Opitutia</taxon>
        <taxon>Opitutales</taxon>
        <taxon>Opitutaceae</taxon>
        <taxon>Oleiharenicola</taxon>
    </lineage>
</organism>
<sequence>MPNRARILAVDDEPELTDLMQYHLVRAGHEVTTAANGWEAIHAVRANRPDIILLDLMLPDLDGFGVCEILRRDPQTATIPIVIVSAWSSPDSRNLGLELGALDYLTKPFSPHELVERVNRLVHARAG</sequence>
<dbReference type="Pfam" id="PF00072">
    <property type="entry name" value="Response_reg"/>
    <property type="match status" value="1"/>
</dbReference>
<dbReference type="InterPro" id="IPR050595">
    <property type="entry name" value="Bact_response_regulator"/>
</dbReference>
<keyword evidence="5" id="KW-1185">Reference proteome</keyword>
<dbReference type="PANTHER" id="PTHR44591:SF3">
    <property type="entry name" value="RESPONSE REGULATORY DOMAIN-CONTAINING PROTEIN"/>
    <property type="match status" value="1"/>
</dbReference>
<protein>
    <submittedName>
        <fullName evidence="4">Response regulator</fullName>
    </submittedName>
</protein>
<dbReference type="SMART" id="SM00448">
    <property type="entry name" value="REC"/>
    <property type="match status" value="1"/>
</dbReference>
<evidence type="ECO:0000259" key="3">
    <source>
        <dbReference type="PROSITE" id="PS50110"/>
    </source>
</evidence>
<dbReference type="Gene3D" id="3.40.50.2300">
    <property type="match status" value="1"/>
</dbReference>
<dbReference type="EMBL" id="SDHX01000001">
    <property type="protein sequence ID" value="RXK56733.1"/>
    <property type="molecule type" value="Genomic_DNA"/>
</dbReference>
<name>A0A4Q1CC83_9BACT</name>
<proteinExistence type="predicted"/>
<dbReference type="SUPFAM" id="SSF52172">
    <property type="entry name" value="CheY-like"/>
    <property type="match status" value="1"/>
</dbReference>